<dbReference type="AlphaFoldDB" id="A0A372JUB3"/>
<evidence type="ECO:0000313" key="3">
    <source>
        <dbReference type="Proteomes" id="UP000261811"/>
    </source>
</evidence>
<accession>A0A372JUB3</accession>
<reference evidence="2 3" key="1">
    <citation type="submission" date="2018-08" db="EMBL/GenBank/DDBJ databases">
        <title>Actinomadura jelena sp. nov., a novel Actinomycete isolated from soil in Chad.</title>
        <authorList>
            <person name="Shi L."/>
        </authorList>
    </citation>
    <scope>NUCLEOTIDE SEQUENCE [LARGE SCALE GENOMIC DNA]</scope>
    <source>
        <strain evidence="2 3">NEAU-G17</strain>
    </source>
</reference>
<gene>
    <name evidence="2" type="ORF">DZF91_03875</name>
</gene>
<feature type="region of interest" description="Disordered" evidence="1">
    <location>
        <begin position="105"/>
        <end position="131"/>
    </location>
</feature>
<evidence type="ECO:0000256" key="1">
    <source>
        <dbReference type="SAM" id="MobiDB-lite"/>
    </source>
</evidence>
<feature type="region of interest" description="Disordered" evidence="1">
    <location>
        <begin position="55"/>
        <end position="83"/>
    </location>
</feature>
<protein>
    <submittedName>
        <fullName evidence="2">Uncharacterized protein</fullName>
    </submittedName>
</protein>
<name>A0A372JUB3_9ACTN</name>
<keyword evidence="3" id="KW-1185">Reference proteome</keyword>
<sequence length="131" mass="13142">MGSVPGEDASEAVAAVEAVSGESVGEVSSCEVDEGLCGGVTPEAFFDADAVRLAGAEEEGLPDEEAWGELDAEEACSEAGSGEDGFGAGLVSLPWSRAWGCGWSGVAGSRGSVPRRRPFPARSGLGSADFS</sequence>
<organism evidence="2 3">
    <name type="scientific">Actinomadura logoneensis</name>
    <dbReference type="NCBI Taxonomy" id="2293572"/>
    <lineage>
        <taxon>Bacteria</taxon>
        <taxon>Bacillati</taxon>
        <taxon>Actinomycetota</taxon>
        <taxon>Actinomycetes</taxon>
        <taxon>Streptosporangiales</taxon>
        <taxon>Thermomonosporaceae</taxon>
        <taxon>Actinomadura</taxon>
    </lineage>
</organism>
<feature type="compositionally biased region" description="Acidic residues" evidence="1">
    <location>
        <begin position="56"/>
        <end position="76"/>
    </location>
</feature>
<dbReference type="Proteomes" id="UP000261811">
    <property type="component" value="Unassembled WGS sequence"/>
</dbReference>
<comment type="caution">
    <text evidence="2">The sequence shown here is derived from an EMBL/GenBank/DDBJ whole genome shotgun (WGS) entry which is preliminary data.</text>
</comment>
<evidence type="ECO:0000313" key="2">
    <source>
        <dbReference type="EMBL" id="RFU42938.1"/>
    </source>
</evidence>
<proteinExistence type="predicted"/>
<dbReference type="EMBL" id="QURH01000079">
    <property type="protein sequence ID" value="RFU42938.1"/>
    <property type="molecule type" value="Genomic_DNA"/>
</dbReference>
<dbReference type="RefSeq" id="WP_117356124.1">
    <property type="nucleotide sequence ID" value="NZ_QURH01000079.1"/>
</dbReference>